<sequence>MIKIALLFPKNSFSNSIVDLINKEIFLPLKKVQRRKFPLLYIRYNIFESHSAKILLFAKGKKQNKVKFQLKIRPSEKGEQIWDEYRGKWIVNTPEEEVRQFVAWYIHHELGYPKSWIAVEKGIKHLNKQYRFDIVVFGENAQPVFLVECKRPSVPITQSTFDQIFKYNIILNVPYLLVSNGTDFYGVEIKNGKPNFLTELPKFQKI</sequence>
<dbReference type="InterPro" id="IPR029464">
    <property type="entry name" value="HSDR_N"/>
</dbReference>
<evidence type="ECO:0000259" key="1">
    <source>
        <dbReference type="Pfam" id="PF13588"/>
    </source>
</evidence>
<dbReference type="Gene3D" id="3.90.1570.30">
    <property type="match status" value="1"/>
</dbReference>
<evidence type="ECO:0000313" key="2">
    <source>
        <dbReference type="EMBL" id="TXC81729.1"/>
    </source>
</evidence>
<dbReference type="Pfam" id="PF13588">
    <property type="entry name" value="HSDR_N_2"/>
    <property type="match status" value="1"/>
</dbReference>
<accession>A0A5C6V988</accession>
<dbReference type="OrthoDB" id="9790377at2"/>
<comment type="caution">
    <text evidence="2">The sequence shown here is derived from an EMBL/GenBank/DDBJ whole genome shotgun (WGS) entry which is preliminary data.</text>
</comment>
<protein>
    <submittedName>
        <fullName evidence="2">Type I restriction enzyme HsdR N-terminal domain-containing protein</fullName>
    </submittedName>
</protein>
<keyword evidence="3" id="KW-1185">Reference proteome</keyword>
<dbReference type="Proteomes" id="UP000321168">
    <property type="component" value="Unassembled WGS sequence"/>
</dbReference>
<gene>
    <name evidence="2" type="ORF">FRX97_04225</name>
</gene>
<proteinExistence type="predicted"/>
<evidence type="ECO:0000313" key="3">
    <source>
        <dbReference type="Proteomes" id="UP000321168"/>
    </source>
</evidence>
<name>A0A5C6V988_9FLAO</name>
<feature type="domain" description="Type I restriction enzyme R protein N-terminal" evidence="1">
    <location>
        <begin position="94"/>
        <end position="201"/>
    </location>
</feature>
<dbReference type="AlphaFoldDB" id="A0A5C6V988"/>
<dbReference type="EMBL" id="VORB01000003">
    <property type="protein sequence ID" value="TXC81729.1"/>
    <property type="molecule type" value="Genomic_DNA"/>
</dbReference>
<reference evidence="2 3" key="1">
    <citation type="submission" date="2019-08" db="EMBL/GenBank/DDBJ databases">
        <title>Genome of Luteibaculum oceani JCM 18817.</title>
        <authorList>
            <person name="Bowman J.P."/>
        </authorList>
    </citation>
    <scope>NUCLEOTIDE SEQUENCE [LARGE SCALE GENOMIC DNA]</scope>
    <source>
        <strain evidence="2 3">JCM 18817</strain>
    </source>
</reference>
<organism evidence="2 3">
    <name type="scientific">Luteibaculum oceani</name>
    <dbReference type="NCBI Taxonomy" id="1294296"/>
    <lineage>
        <taxon>Bacteria</taxon>
        <taxon>Pseudomonadati</taxon>
        <taxon>Bacteroidota</taxon>
        <taxon>Flavobacteriia</taxon>
        <taxon>Flavobacteriales</taxon>
        <taxon>Luteibaculaceae</taxon>
        <taxon>Luteibaculum</taxon>
    </lineage>
</organism>